<name>A0AC35TG81_9BILA</name>
<evidence type="ECO:0000313" key="2">
    <source>
        <dbReference type="WBParaSite" id="RSKR_0000020400.1"/>
    </source>
</evidence>
<accession>A0AC35TG81</accession>
<reference evidence="2" key="1">
    <citation type="submission" date="2016-11" db="UniProtKB">
        <authorList>
            <consortium name="WormBaseParasite"/>
        </authorList>
    </citation>
    <scope>IDENTIFICATION</scope>
    <source>
        <strain evidence="2">KR3021</strain>
    </source>
</reference>
<sequence length="310" mass="35626">MKTIKPTINKNRLKLTIPRTASNPRFTRKPIKSRVVSQDSGNNSVNTPLLSSDYSNEQKGIKCRVIYKNTPANYPRTSNAALIYHNPSQPINSRIIHSDSGNSTIHSSAGSTPTFQEDINYQDSNYKDIQYDELNYEEYLDTPPYVTCNNEDKYMEVHNEELNYQNICNIPIGYPSSNESQSHLSGSSAPIRSHSNSGIIGTFDEIFQTSRPVYKRPSGSRCSEKLIIETDVVPFPLLHINDEDFLADPRRKEFRGRNPVEHEDDSLPTTVVRLEYQQNMRRYSDKELQQIINFYISIRQAADYFDAYTY</sequence>
<proteinExistence type="predicted"/>
<evidence type="ECO:0000313" key="1">
    <source>
        <dbReference type="Proteomes" id="UP000095286"/>
    </source>
</evidence>
<organism evidence="1 2">
    <name type="scientific">Rhabditophanes sp. KR3021</name>
    <dbReference type="NCBI Taxonomy" id="114890"/>
    <lineage>
        <taxon>Eukaryota</taxon>
        <taxon>Metazoa</taxon>
        <taxon>Ecdysozoa</taxon>
        <taxon>Nematoda</taxon>
        <taxon>Chromadorea</taxon>
        <taxon>Rhabditida</taxon>
        <taxon>Tylenchina</taxon>
        <taxon>Panagrolaimomorpha</taxon>
        <taxon>Strongyloidoidea</taxon>
        <taxon>Alloionematidae</taxon>
        <taxon>Rhabditophanes</taxon>
    </lineage>
</organism>
<dbReference type="WBParaSite" id="RSKR_0000020400.1">
    <property type="protein sequence ID" value="RSKR_0000020400.1"/>
    <property type="gene ID" value="RSKR_0000020400"/>
</dbReference>
<dbReference type="Proteomes" id="UP000095286">
    <property type="component" value="Unplaced"/>
</dbReference>
<protein>
    <submittedName>
        <fullName evidence="2">Uncharacterized protein</fullName>
    </submittedName>
</protein>